<accession>A0AAD8A5S3</accession>
<dbReference type="GO" id="GO:0016020">
    <property type="term" value="C:membrane"/>
    <property type="evidence" value="ECO:0007669"/>
    <property type="project" value="UniProtKB-SubCell"/>
</dbReference>
<feature type="compositionally biased region" description="Acidic residues" evidence="3">
    <location>
        <begin position="601"/>
        <end position="612"/>
    </location>
</feature>
<evidence type="ECO:0000313" key="6">
    <source>
        <dbReference type="Proteomes" id="UP001233999"/>
    </source>
</evidence>
<feature type="compositionally biased region" description="Low complexity" evidence="3">
    <location>
        <begin position="513"/>
        <end position="528"/>
    </location>
</feature>
<dbReference type="AlphaFoldDB" id="A0AAD8A5S3"/>
<feature type="region of interest" description="Disordered" evidence="3">
    <location>
        <begin position="237"/>
        <end position="259"/>
    </location>
</feature>
<comment type="subcellular location">
    <subcellularLocation>
        <location evidence="1">Membrane</location>
    </subcellularLocation>
</comment>
<dbReference type="GO" id="GO:0045595">
    <property type="term" value="P:regulation of cell differentiation"/>
    <property type="evidence" value="ECO:0007669"/>
    <property type="project" value="TreeGrafter"/>
</dbReference>
<keyword evidence="2" id="KW-0472">Membrane</keyword>
<dbReference type="PANTHER" id="PTHR14309">
    <property type="entry name" value="EXPRESSED PROTEIN"/>
    <property type="match status" value="1"/>
</dbReference>
<feature type="region of interest" description="Disordered" evidence="3">
    <location>
        <begin position="469"/>
        <end position="717"/>
    </location>
</feature>
<evidence type="ECO:0000256" key="3">
    <source>
        <dbReference type="SAM" id="MobiDB-lite"/>
    </source>
</evidence>
<dbReference type="SMART" id="SM00233">
    <property type="entry name" value="PH"/>
    <property type="match status" value="1"/>
</dbReference>
<evidence type="ECO:0000256" key="2">
    <source>
        <dbReference type="ARBA" id="ARBA00023136"/>
    </source>
</evidence>
<dbReference type="PANTHER" id="PTHR14309:SF10">
    <property type="entry name" value="PH DOMAIN-CONTAINING PROTEIN"/>
    <property type="match status" value="1"/>
</dbReference>
<dbReference type="SUPFAM" id="SSF50729">
    <property type="entry name" value="PH domain-like"/>
    <property type="match status" value="1"/>
</dbReference>
<sequence>MASEEKQMTMVQEEDPSPVIMEGYLEKRGKMKLVSTWKRYWFVLKGQLLLYYKTQHECNNLSVCRGSLNMGLASCVRPGANRGPPANGTQGYTIEVVTRTQVIILRSKDRCLQEQWLKALLDSMALPISNPIRNSTSPMHFRYSLDNLPAIEEGDSEDKRKEKQSTLPHKSSITRHDSILGRIKKIGGTSYGGSLETIIKNRPKTQYSQQQSPQQPKIPRIKAVDRMLGLHQTAEDTSNDFEQQHTVNDKDSGIPENSFKNGVKIGNKCNNESKTKSEKCDVASSRGELQASSKEIELDNLNDTSIEMMNNNDNETYIRKNDKNQNCDNFDITKPQVTKNLTWNMIENEKHVIYIERQEDIVIENKLYDESSKTKSEAAYAEVDKKETKQMTKNIELESEQKGKKDEHDFEEEIRNYPKINFTKDGEKMYEEVKVEKEVKEVANDECDEDEEEYYSQYDKFSLLKSLSDQEQEPVLPPRPSVSSKSSHEFVNKQNQNSVKKNDGGDDDDGVEYNSLYETTLNTTTSNSKLEKSDEGTLHRKKRLRILELRRKKKKSLSNESVNSEDRYMNGDKKKKKRKMSFLRRMLKHYRKKPESQISTDDAEDSDPEYESVDYAAALTVQMETENDKTQSAPSEIESREGSPDKELHKERIFGTNLLSEQGMRELKMKLKVRDDSVDRDATPSPTAFQDKEKKECISSAEVSDKKPIPTTRLDKA</sequence>
<proteinExistence type="predicted"/>
<dbReference type="PROSITE" id="PS50003">
    <property type="entry name" value="PH_DOMAIN"/>
    <property type="match status" value="1"/>
</dbReference>
<feature type="region of interest" description="Disordered" evidence="3">
    <location>
        <begin position="152"/>
        <end position="179"/>
    </location>
</feature>
<dbReference type="Gene3D" id="2.30.29.30">
    <property type="entry name" value="Pleckstrin-homology domain (PH domain)/Phosphotyrosine-binding domain (PTB)"/>
    <property type="match status" value="1"/>
</dbReference>
<gene>
    <name evidence="5" type="ORF">L9F63_001173</name>
</gene>
<organism evidence="5 6">
    <name type="scientific">Diploptera punctata</name>
    <name type="common">Pacific beetle cockroach</name>
    <dbReference type="NCBI Taxonomy" id="6984"/>
    <lineage>
        <taxon>Eukaryota</taxon>
        <taxon>Metazoa</taxon>
        <taxon>Ecdysozoa</taxon>
        <taxon>Arthropoda</taxon>
        <taxon>Hexapoda</taxon>
        <taxon>Insecta</taxon>
        <taxon>Pterygota</taxon>
        <taxon>Neoptera</taxon>
        <taxon>Polyneoptera</taxon>
        <taxon>Dictyoptera</taxon>
        <taxon>Blattodea</taxon>
        <taxon>Blaberoidea</taxon>
        <taxon>Blaberidae</taxon>
        <taxon>Diplopterinae</taxon>
        <taxon>Diploptera</taxon>
    </lineage>
</organism>
<dbReference type="Proteomes" id="UP001233999">
    <property type="component" value="Unassembled WGS sequence"/>
</dbReference>
<feature type="domain" description="PH" evidence="4">
    <location>
        <begin position="18"/>
        <end position="125"/>
    </location>
</feature>
<name>A0AAD8A5S3_DIPPU</name>
<evidence type="ECO:0000259" key="4">
    <source>
        <dbReference type="PROSITE" id="PS50003"/>
    </source>
</evidence>
<reference evidence="5" key="1">
    <citation type="journal article" date="2023" name="IScience">
        <title>Live-bearing cockroach genome reveals convergent evolutionary mechanisms linked to viviparity in insects and beyond.</title>
        <authorList>
            <person name="Fouks B."/>
            <person name="Harrison M.C."/>
            <person name="Mikhailova A.A."/>
            <person name="Marchal E."/>
            <person name="English S."/>
            <person name="Carruthers M."/>
            <person name="Jennings E.C."/>
            <person name="Chiamaka E.L."/>
            <person name="Frigard R.A."/>
            <person name="Pippel M."/>
            <person name="Attardo G.M."/>
            <person name="Benoit J.B."/>
            <person name="Bornberg-Bauer E."/>
            <person name="Tobe S.S."/>
        </authorList>
    </citation>
    <scope>NUCLEOTIDE SEQUENCE</scope>
    <source>
        <strain evidence="5">Stay&amp;Tobe</strain>
    </source>
</reference>
<feature type="compositionally biased region" description="Basic and acidic residues" evidence="3">
    <location>
        <begin position="663"/>
        <end position="682"/>
    </location>
</feature>
<feature type="non-terminal residue" evidence="5">
    <location>
        <position position="717"/>
    </location>
</feature>
<dbReference type="EMBL" id="JASPKZ010003842">
    <property type="protein sequence ID" value="KAJ9592277.1"/>
    <property type="molecule type" value="Genomic_DNA"/>
</dbReference>
<dbReference type="InterPro" id="IPR039680">
    <property type="entry name" value="PLEKHB1/2"/>
</dbReference>
<feature type="compositionally biased region" description="Basic and acidic residues" evidence="3">
    <location>
        <begin position="690"/>
        <end position="717"/>
    </location>
</feature>
<feature type="compositionally biased region" description="Basic residues" evidence="3">
    <location>
        <begin position="539"/>
        <end position="556"/>
    </location>
</feature>
<keyword evidence="6" id="KW-1185">Reference proteome</keyword>
<comment type="caution">
    <text evidence="5">The sequence shown here is derived from an EMBL/GenBank/DDBJ whole genome shotgun (WGS) entry which is preliminary data.</text>
</comment>
<evidence type="ECO:0000313" key="5">
    <source>
        <dbReference type="EMBL" id="KAJ9592277.1"/>
    </source>
</evidence>
<protein>
    <recommendedName>
        <fullName evidence="4">PH domain-containing protein</fullName>
    </recommendedName>
</protein>
<dbReference type="Pfam" id="PF00169">
    <property type="entry name" value="PH"/>
    <property type="match status" value="1"/>
</dbReference>
<feature type="compositionally biased region" description="Basic and acidic residues" evidence="3">
    <location>
        <begin position="637"/>
        <end position="653"/>
    </location>
</feature>
<dbReference type="InterPro" id="IPR001849">
    <property type="entry name" value="PH_domain"/>
</dbReference>
<dbReference type="CDD" id="cd00821">
    <property type="entry name" value="PH"/>
    <property type="match status" value="1"/>
</dbReference>
<reference evidence="5" key="2">
    <citation type="submission" date="2023-05" db="EMBL/GenBank/DDBJ databases">
        <authorList>
            <person name="Fouks B."/>
        </authorList>
    </citation>
    <scope>NUCLEOTIDE SEQUENCE</scope>
    <source>
        <strain evidence="5">Stay&amp;Tobe</strain>
        <tissue evidence="5">Testes</tissue>
    </source>
</reference>
<evidence type="ECO:0000256" key="1">
    <source>
        <dbReference type="ARBA" id="ARBA00004370"/>
    </source>
</evidence>
<feature type="compositionally biased region" description="Basic and acidic residues" evidence="3">
    <location>
        <begin position="529"/>
        <end position="538"/>
    </location>
</feature>
<feature type="compositionally biased region" description="Basic residues" evidence="3">
    <location>
        <begin position="573"/>
        <end position="592"/>
    </location>
</feature>
<dbReference type="InterPro" id="IPR011993">
    <property type="entry name" value="PH-like_dom_sf"/>
</dbReference>